<dbReference type="SUPFAM" id="SSF52540">
    <property type="entry name" value="P-loop containing nucleoside triphosphate hydrolases"/>
    <property type="match status" value="1"/>
</dbReference>
<comment type="similarity">
    <text evidence="2 9">Belongs to the RecN family.</text>
</comment>
<keyword evidence="5 9" id="KW-0227">DNA damage</keyword>
<dbReference type="FunFam" id="3.40.50.300:FF:000356">
    <property type="entry name" value="DNA repair protein RecN"/>
    <property type="match status" value="1"/>
</dbReference>
<evidence type="ECO:0000256" key="8">
    <source>
        <dbReference type="ARBA" id="ARBA00033408"/>
    </source>
</evidence>
<gene>
    <name evidence="12" type="primary">recN</name>
    <name evidence="12" type="ORF">DBW64_06695</name>
</gene>
<dbReference type="CDD" id="cd03241">
    <property type="entry name" value="ABC_RecN"/>
    <property type="match status" value="2"/>
</dbReference>
<name>A0A368EFV3_9PROT</name>
<evidence type="ECO:0000256" key="10">
    <source>
        <dbReference type="SAM" id="Coils"/>
    </source>
</evidence>
<protein>
    <recommendedName>
        <fullName evidence="3 9">DNA repair protein RecN</fullName>
    </recommendedName>
    <alternativeName>
        <fullName evidence="8 9">Recombination protein N</fullName>
    </alternativeName>
</protein>
<evidence type="ECO:0000259" key="11">
    <source>
        <dbReference type="Pfam" id="PF02463"/>
    </source>
</evidence>
<dbReference type="NCBIfam" id="NF008121">
    <property type="entry name" value="PRK10869.1"/>
    <property type="match status" value="1"/>
</dbReference>
<dbReference type="AlphaFoldDB" id="A0A368EFV3"/>
<evidence type="ECO:0000256" key="6">
    <source>
        <dbReference type="ARBA" id="ARBA00022840"/>
    </source>
</evidence>
<comment type="caution">
    <text evidence="12">The sequence shown here is derived from an EMBL/GenBank/DDBJ whole genome shotgun (WGS) entry which is preliminary data.</text>
</comment>
<dbReference type="PANTHER" id="PTHR11059:SF0">
    <property type="entry name" value="DNA REPAIR PROTEIN RECN"/>
    <property type="match status" value="1"/>
</dbReference>
<dbReference type="Pfam" id="PF02463">
    <property type="entry name" value="SMC_N"/>
    <property type="match status" value="1"/>
</dbReference>
<dbReference type="GO" id="GO:0005524">
    <property type="term" value="F:ATP binding"/>
    <property type="evidence" value="ECO:0007669"/>
    <property type="project" value="UniProtKB-KW"/>
</dbReference>
<evidence type="ECO:0000256" key="9">
    <source>
        <dbReference type="PIRNR" id="PIRNR003128"/>
    </source>
</evidence>
<dbReference type="PIRSF" id="PIRSF003128">
    <property type="entry name" value="RecN"/>
    <property type="match status" value="1"/>
</dbReference>
<dbReference type="InterPro" id="IPR004604">
    <property type="entry name" value="DNA_recomb/repair_RecN"/>
</dbReference>
<keyword evidence="10" id="KW-0175">Coiled coil</keyword>
<dbReference type="InterPro" id="IPR027417">
    <property type="entry name" value="P-loop_NTPase"/>
</dbReference>
<keyword evidence="7 9" id="KW-0234">DNA repair</keyword>
<evidence type="ECO:0000256" key="2">
    <source>
        <dbReference type="ARBA" id="ARBA00009441"/>
    </source>
</evidence>
<comment type="function">
    <text evidence="1 9">May be involved in recombinational repair of damaged DNA.</text>
</comment>
<evidence type="ECO:0000256" key="5">
    <source>
        <dbReference type="ARBA" id="ARBA00022763"/>
    </source>
</evidence>
<organism evidence="12 13">
    <name type="scientific">PS1 clade bacterium</name>
    <dbReference type="NCBI Taxonomy" id="2175152"/>
    <lineage>
        <taxon>Bacteria</taxon>
        <taxon>Pseudomonadati</taxon>
        <taxon>Pseudomonadota</taxon>
        <taxon>Alphaproteobacteria</taxon>
        <taxon>PS1 clade</taxon>
    </lineage>
</organism>
<accession>A0A368EFV3</accession>
<evidence type="ECO:0000256" key="4">
    <source>
        <dbReference type="ARBA" id="ARBA00022741"/>
    </source>
</evidence>
<dbReference type="NCBIfam" id="TIGR00634">
    <property type="entry name" value="recN"/>
    <property type="match status" value="1"/>
</dbReference>
<evidence type="ECO:0000313" key="12">
    <source>
        <dbReference type="EMBL" id="RCL82335.1"/>
    </source>
</evidence>
<dbReference type="Proteomes" id="UP000252289">
    <property type="component" value="Unassembled WGS sequence"/>
</dbReference>
<feature type="coiled-coil region" evidence="10">
    <location>
        <begin position="159"/>
        <end position="200"/>
    </location>
</feature>
<dbReference type="Gene3D" id="3.40.50.300">
    <property type="entry name" value="P-loop containing nucleotide triphosphate hydrolases"/>
    <property type="match status" value="2"/>
</dbReference>
<dbReference type="GO" id="GO:0009432">
    <property type="term" value="P:SOS response"/>
    <property type="evidence" value="ECO:0007669"/>
    <property type="project" value="TreeGrafter"/>
</dbReference>
<dbReference type="InterPro" id="IPR003395">
    <property type="entry name" value="RecF/RecN/SMC_N"/>
</dbReference>
<sequence length="555" mass="60030">MLVNLSIRNIVLIEKLDLTWRAGLCTLTGETGAGKSILLDALALATGARGDAGLVRSGAEQGTVTAAFDIFEDKLVTRVLQEHDIPCEGQIILRRVQSKDGRSRAFINDAPVSVNLLKTVGSALVEIHGQNESQSLTDGPVQLSLIDSYAGHRDKVFQLKEKYSHLKECEEQLDLYKNASDRAAAEEDFLRHALEELEKLDPIEGEEAKLSEERTLLMNSEKIAGYISEALALMEGDKALQSALNGALRQLEKVADQAAGRLDTTITALERAVIEADEAQTQLLDASREMVYDPQRLEQVEERLFGLKALARKHGVQVDQLPATKTMLQQQVEDIESGADRLVELQKNVAQAFKDYEILALSISKTRIDAADKLDKTVMKELEPLKLNGGGFQTSFSHVEPSMGTASGIDSVQFMASTNPGMPAGPISKIASGGELARFMLALKVALAEASDPLTMIFDEVDAGVGGAVAEAVGSRLKLLAENGQVLVVTHSPQVAACGNHHWLISKSIDDESTMTRVEELSTQNREEEIARMLAGASVTEEARAAAVRLLGGQV</sequence>
<dbReference type="PANTHER" id="PTHR11059">
    <property type="entry name" value="DNA REPAIR PROTEIN RECN"/>
    <property type="match status" value="1"/>
</dbReference>
<dbReference type="EMBL" id="QOQK01000049">
    <property type="protein sequence ID" value="RCL82335.1"/>
    <property type="molecule type" value="Genomic_DNA"/>
</dbReference>
<dbReference type="GO" id="GO:0043590">
    <property type="term" value="C:bacterial nucleoid"/>
    <property type="evidence" value="ECO:0007669"/>
    <property type="project" value="TreeGrafter"/>
</dbReference>
<feature type="domain" description="RecF/RecN/SMC N-terminal" evidence="11">
    <location>
        <begin position="13"/>
        <end position="497"/>
    </location>
</feature>
<evidence type="ECO:0000256" key="7">
    <source>
        <dbReference type="ARBA" id="ARBA00023204"/>
    </source>
</evidence>
<evidence type="ECO:0000256" key="3">
    <source>
        <dbReference type="ARBA" id="ARBA00021315"/>
    </source>
</evidence>
<dbReference type="GO" id="GO:0006281">
    <property type="term" value="P:DNA repair"/>
    <property type="evidence" value="ECO:0007669"/>
    <property type="project" value="UniProtKB-KW"/>
</dbReference>
<proteinExistence type="inferred from homology"/>
<keyword evidence="4" id="KW-0547">Nucleotide-binding</keyword>
<evidence type="ECO:0000313" key="13">
    <source>
        <dbReference type="Proteomes" id="UP000252289"/>
    </source>
</evidence>
<reference evidence="12 13" key="1">
    <citation type="journal article" date="2018" name="Microbiome">
        <title>Fine metagenomic profile of the Mediterranean stratified and mixed water columns revealed by assembly and recruitment.</title>
        <authorList>
            <person name="Haro-Moreno J.M."/>
            <person name="Lopez-Perez M."/>
            <person name="De La Torre J.R."/>
            <person name="Picazo A."/>
            <person name="Camacho A."/>
            <person name="Rodriguez-Valera F."/>
        </authorList>
    </citation>
    <scope>NUCLEOTIDE SEQUENCE [LARGE SCALE GENOMIC DNA]</scope>
    <source>
        <strain evidence="12">MED-G50</strain>
    </source>
</reference>
<dbReference type="GO" id="GO:0006310">
    <property type="term" value="P:DNA recombination"/>
    <property type="evidence" value="ECO:0007669"/>
    <property type="project" value="InterPro"/>
</dbReference>
<keyword evidence="6" id="KW-0067">ATP-binding</keyword>
<evidence type="ECO:0000256" key="1">
    <source>
        <dbReference type="ARBA" id="ARBA00003618"/>
    </source>
</evidence>
<dbReference type="FunFam" id="3.40.50.300:FF:000319">
    <property type="entry name" value="DNA repair protein RecN"/>
    <property type="match status" value="1"/>
</dbReference>